<dbReference type="GO" id="GO:0034644">
    <property type="term" value="P:cellular response to UV"/>
    <property type="evidence" value="ECO:0007669"/>
    <property type="project" value="Ensembl"/>
</dbReference>
<evidence type="ECO:0000256" key="8">
    <source>
        <dbReference type="ARBA" id="ARBA00022703"/>
    </source>
</evidence>
<dbReference type="OrthoDB" id="10257275at2759"/>
<evidence type="ECO:0000256" key="2">
    <source>
        <dbReference type="ARBA" id="ARBA00004225"/>
    </source>
</evidence>
<dbReference type="STRING" id="28377.ENSACAP00000003717"/>
<evidence type="ECO:0000256" key="12">
    <source>
        <dbReference type="ARBA" id="ARBA00022825"/>
    </source>
</evidence>
<keyword evidence="8" id="KW-0053">Apoptosis</keyword>
<evidence type="ECO:0000256" key="20">
    <source>
        <dbReference type="SAM" id="Phobius"/>
    </source>
</evidence>
<dbReference type="GO" id="GO:1904211">
    <property type="term" value="P:membrane protein proteolysis involved in retrograde protein transport, ER to cytosol"/>
    <property type="evidence" value="ECO:0007669"/>
    <property type="project" value="Ensembl"/>
</dbReference>
<dbReference type="GO" id="GO:0004252">
    <property type="term" value="F:serine-type endopeptidase activity"/>
    <property type="evidence" value="ECO:0000318"/>
    <property type="project" value="GO_Central"/>
</dbReference>
<gene>
    <name evidence="22" type="primary">RHBDD1</name>
</gene>
<dbReference type="FunFam" id="1.20.1540.10:FF:000009">
    <property type="entry name" value="Rhomboid domain containing 1"/>
    <property type="match status" value="1"/>
</dbReference>
<dbReference type="GO" id="GO:0048515">
    <property type="term" value="P:spermatid differentiation"/>
    <property type="evidence" value="ECO:0007669"/>
    <property type="project" value="Ensembl"/>
</dbReference>
<keyword evidence="10" id="KW-0378">Hydrolase</keyword>
<dbReference type="PANTHER" id="PTHR43066">
    <property type="entry name" value="RHOMBOID-RELATED PROTEIN"/>
    <property type="match status" value="1"/>
</dbReference>
<evidence type="ECO:0000313" key="22">
    <source>
        <dbReference type="Ensembl" id="ENSACAP00000003717.3"/>
    </source>
</evidence>
<dbReference type="eggNOG" id="KOG2632">
    <property type="taxonomic scope" value="Eukaryota"/>
</dbReference>
<evidence type="ECO:0000256" key="4">
    <source>
        <dbReference type="ARBA" id="ARBA00009045"/>
    </source>
</evidence>
<dbReference type="GO" id="GO:0043066">
    <property type="term" value="P:negative regulation of apoptotic process"/>
    <property type="evidence" value="ECO:0000318"/>
    <property type="project" value="GO_Central"/>
</dbReference>
<feature type="domain" description="Peptidase S54 rhomboid" evidence="21">
    <location>
        <begin position="66"/>
        <end position="210"/>
    </location>
</feature>
<dbReference type="RefSeq" id="XP_008104463.1">
    <property type="nucleotide sequence ID" value="XM_008106256.3"/>
</dbReference>
<dbReference type="Ensembl" id="ENSACAT00000003807.4">
    <property type="protein sequence ID" value="ENSACAP00000003717.3"/>
    <property type="gene ID" value="ENSACAG00000003827.4"/>
</dbReference>
<evidence type="ECO:0000256" key="18">
    <source>
        <dbReference type="ARBA" id="ARBA00076116"/>
    </source>
</evidence>
<evidence type="ECO:0000256" key="6">
    <source>
        <dbReference type="ARBA" id="ARBA00022670"/>
    </source>
</evidence>
<evidence type="ECO:0000256" key="9">
    <source>
        <dbReference type="ARBA" id="ARBA00022782"/>
    </source>
</evidence>
<dbReference type="GO" id="GO:0031293">
    <property type="term" value="P:membrane protein intracellular domain proteolysis"/>
    <property type="evidence" value="ECO:0007669"/>
    <property type="project" value="Ensembl"/>
</dbReference>
<keyword evidence="11" id="KW-0256">Endoplasmic reticulum</keyword>
<name>G1KC94_ANOCA</name>
<evidence type="ECO:0000256" key="19">
    <source>
        <dbReference type="ARBA" id="ARBA00083322"/>
    </source>
</evidence>
<keyword evidence="23" id="KW-1185">Reference proteome</keyword>
<dbReference type="RefSeq" id="XP_062832667.1">
    <property type="nucleotide sequence ID" value="XM_062976597.1"/>
</dbReference>
<sequence length="317" mass="36596">MQRQYKAQRGLNTGLLLLFGQIYQVGLNNIPPITFATLAVNIYLFLQPLKPLEEVCISVSEGFYRRDWHRLYLSAFHHADDWHLYFNMVSLLWKGIKLERRLGSMWFGYIITLFSVLVGIVYMILEFTLAELLENPSFIQSCAVGFSGVLFALKVLNNYYHPGGSSSLMGIYVSNKYACWVELIAIHLLSPGSSFAGHLAGILVGLMYTMGPLKTIMKACAGGFIFPTVFSQQRNNNNPDYRYSGYASNTQRDYNPYTAGMNEEEQVEWAIRNSLNDTGNSARHYHDERRPYGFWLPPEEPSHEELRRRRLQRFERW</sequence>
<dbReference type="HOGENOM" id="CLU_075166_0_0_1"/>
<dbReference type="SUPFAM" id="SSF144091">
    <property type="entry name" value="Rhomboid-like"/>
    <property type="match status" value="1"/>
</dbReference>
<keyword evidence="6" id="KW-0645">Protease</keyword>
<dbReference type="InterPro" id="IPR022764">
    <property type="entry name" value="Peptidase_S54_rhomboid_dom"/>
</dbReference>
<evidence type="ECO:0000256" key="15">
    <source>
        <dbReference type="ARBA" id="ARBA00023128"/>
    </source>
</evidence>
<dbReference type="GO" id="GO:0006915">
    <property type="term" value="P:apoptotic process"/>
    <property type="evidence" value="ECO:0007669"/>
    <property type="project" value="UniProtKB-KW"/>
</dbReference>
<dbReference type="Bgee" id="ENSACAG00000003827">
    <property type="expression patterns" value="Expressed in adrenal gland and 12 other cell types or tissues"/>
</dbReference>
<comment type="similarity">
    <text evidence="4">Belongs to the peptidase S54 family.</text>
</comment>
<dbReference type="GO" id="GO:0031966">
    <property type="term" value="C:mitochondrial membrane"/>
    <property type="evidence" value="ECO:0007669"/>
    <property type="project" value="UniProtKB-SubCell"/>
</dbReference>
<keyword evidence="9" id="KW-0221">Differentiation</keyword>
<dbReference type="CTD" id="84236"/>
<dbReference type="KEGG" id="acs:100558992"/>
<feature type="transmembrane region" description="Helical" evidence="20">
    <location>
        <begin position="195"/>
        <end position="213"/>
    </location>
</feature>
<feature type="transmembrane region" description="Helical" evidence="20">
    <location>
        <begin position="106"/>
        <end position="125"/>
    </location>
</feature>
<dbReference type="InParanoid" id="G1KC94"/>
<dbReference type="Proteomes" id="UP000001646">
    <property type="component" value="Chromosome 3"/>
</dbReference>
<evidence type="ECO:0000256" key="11">
    <source>
        <dbReference type="ARBA" id="ARBA00022824"/>
    </source>
</evidence>
<evidence type="ECO:0000256" key="5">
    <source>
        <dbReference type="ARBA" id="ARBA00013039"/>
    </source>
</evidence>
<evidence type="ECO:0000259" key="21">
    <source>
        <dbReference type="Pfam" id="PF01694"/>
    </source>
</evidence>
<dbReference type="Gene3D" id="1.20.1540.10">
    <property type="entry name" value="Rhomboid-like"/>
    <property type="match status" value="1"/>
</dbReference>
<reference evidence="22" key="2">
    <citation type="submission" date="2025-08" db="UniProtKB">
        <authorList>
            <consortium name="Ensembl"/>
        </authorList>
    </citation>
    <scope>IDENTIFICATION</scope>
</reference>
<dbReference type="RefSeq" id="XP_016847583.1">
    <property type="nucleotide sequence ID" value="XM_016992094.2"/>
</dbReference>
<evidence type="ECO:0000256" key="17">
    <source>
        <dbReference type="ARBA" id="ARBA00069180"/>
    </source>
</evidence>
<evidence type="ECO:0000256" key="7">
    <source>
        <dbReference type="ARBA" id="ARBA00022692"/>
    </source>
</evidence>
<reference evidence="22 23" key="1">
    <citation type="submission" date="2009-12" db="EMBL/GenBank/DDBJ databases">
        <title>The Genome Sequence of Anolis carolinensis (Green Anole Lizard).</title>
        <authorList>
            <consortium name="The Genome Sequencing Platform"/>
            <person name="Di Palma F."/>
            <person name="Alfoldi J."/>
            <person name="Heiman D."/>
            <person name="Young S."/>
            <person name="Grabherr M."/>
            <person name="Johnson J."/>
            <person name="Lander E.S."/>
            <person name="Lindblad-Toh K."/>
        </authorList>
    </citation>
    <scope>NUCLEOTIDE SEQUENCE [LARGE SCALE GENOMIC DNA]</scope>
    <source>
        <strain evidence="22 23">JBL SC #1</strain>
    </source>
</reference>
<dbReference type="GO" id="GO:0010954">
    <property type="term" value="P:positive regulation of protein processing"/>
    <property type="evidence" value="ECO:0007669"/>
    <property type="project" value="Ensembl"/>
</dbReference>
<organism evidence="22 23">
    <name type="scientific">Anolis carolinensis</name>
    <name type="common">Green anole</name>
    <name type="synonym">American chameleon</name>
    <dbReference type="NCBI Taxonomy" id="28377"/>
    <lineage>
        <taxon>Eukaryota</taxon>
        <taxon>Metazoa</taxon>
        <taxon>Chordata</taxon>
        <taxon>Craniata</taxon>
        <taxon>Vertebrata</taxon>
        <taxon>Euteleostomi</taxon>
        <taxon>Lepidosauria</taxon>
        <taxon>Squamata</taxon>
        <taxon>Bifurcata</taxon>
        <taxon>Unidentata</taxon>
        <taxon>Episquamata</taxon>
        <taxon>Toxicofera</taxon>
        <taxon>Iguania</taxon>
        <taxon>Dactyloidae</taxon>
        <taxon>Anolis</taxon>
    </lineage>
</organism>
<dbReference type="EC" id="3.4.21.105" evidence="5"/>
<keyword evidence="12" id="KW-0720">Serine protease</keyword>
<comment type="subcellular location">
    <subcellularLocation>
        <location evidence="3">Endoplasmic reticulum membrane</location>
        <topology evidence="3">Multi-pass membrane protein</topology>
    </subcellularLocation>
    <subcellularLocation>
        <location evidence="2">Mitochondrion membrane</location>
        <topology evidence="2">Multi-pass membrane protein</topology>
    </subcellularLocation>
</comment>
<dbReference type="PANTHER" id="PTHR43066:SF14">
    <property type="entry name" value="RHOMBOID-RELATED PROTEIN 4"/>
    <property type="match status" value="1"/>
</dbReference>
<evidence type="ECO:0000256" key="16">
    <source>
        <dbReference type="ARBA" id="ARBA00023136"/>
    </source>
</evidence>
<dbReference type="InterPro" id="IPR035952">
    <property type="entry name" value="Rhomboid-like_sf"/>
</dbReference>
<dbReference type="RefSeq" id="XP_016847584.1">
    <property type="nucleotide sequence ID" value="XM_016992095.2"/>
</dbReference>
<proteinExistence type="inferred from homology"/>
<evidence type="ECO:0000256" key="1">
    <source>
        <dbReference type="ARBA" id="ARBA00000156"/>
    </source>
</evidence>
<dbReference type="GeneID" id="100558992"/>
<evidence type="ECO:0000256" key="10">
    <source>
        <dbReference type="ARBA" id="ARBA00022801"/>
    </source>
</evidence>
<dbReference type="GO" id="GO:0043687">
    <property type="term" value="P:post-translational protein modification"/>
    <property type="evidence" value="ECO:0007669"/>
    <property type="project" value="Ensembl"/>
</dbReference>
<accession>G1KC94</accession>
<dbReference type="Pfam" id="PF01694">
    <property type="entry name" value="Rhomboid"/>
    <property type="match status" value="1"/>
</dbReference>
<dbReference type="GO" id="GO:0005789">
    <property type="term" value="C:endoplasmic reticulum membrane"/>
    <property type="evidence" value="ECO:0007669"/>
    <property type="project" value="UniProtKB-SubCell"/>
</dbReference>
<reference evidence="22" key="3">
    <citation type="submission" date="2025-09" db="UniProtKB">
        <authorList>
            <consortium name="Ensembl"/>
        </authorList>
    </citation>
    <scope>IDENTIFICATION</scope>
</reference>
<dbReference type="GeneTree" id="ENSGT00390000010744"/>
<dbReference type="GO" id="GO:0005783">
    <property type="term" value="C:endoplasmic reticulum"/>
    <property type="evidence" value="ECO:0000318"/>
    <property type="project" value="GO_Central"/>
</dbReference>
<dbReference type="AlphaFoldDB" id="G1KC94"/>
<evidence type="ECO:0000256" key="14">
    <source>
        <dbReference type="ARBA" id="ARBA00022989"/>
    </source>
</evidence>
<dbReference type="RefSeq" id="XP_062832668.1">
    <property type="nucleotide sequence ID" value="XM_062976598.1"/>
</dbReference>
<dbReference type="RefSeq" id="XP_062832669.1">
    <property type="nucleotide sequence ID" value="XM_062976599.1"/>
</dbReference>
<keyword evidence="13" id="KW-0744">Spermatogenesis</keyword>
<evidence type="ECO:0000313" key="23">
    <source>
        <dbReference type="Proteomes" id="UP000001646"/>
    </source>
</evidence>
<evidence type="ECO:0000256" key="3">
    <source>
        <dbReference type="ARBA" id="ARBA00004477"/>
    </source>
</evidence>
<keyword evidence="14 20" id="KW-1133">Transmembrane helix</keyword>
<keyword evidence="15" id="KW-0496">Mitochondrion</keyword>
<keyword evidence="16 20" id="KW-0472">Membrane</keyword>
<comment type="catalytic activity">
    <reaction evidence="1">
        <text>Cleaves type-1 transmembrane domains using a catalytic dyad composed of serine and histidine that are contributed by different transmembrane domains.</text>
        <dbReference type="EC" id="3.4.21.105"/>
    </reaction>
</comment>
<dbReference type="GO" id="GO:0044322">
    <property type="term" value="C:endoplasmic reticulum quality control compartment"/>
    <property type="evidence" value="ECO:0007669"/>
    <property type="project" value="Ensembl"/>
</dbReference>
<dbReference type="GO" id="GO:0034620">
    <property type="term" value="P:cellular response to unfolded protein"/>
    <property type="evidence" value="ECO:0000318"/>
    <property type="project" value="GO_Central"/>
</dbReference>
<protein>
    <recommendedName>
        <fullName evidence="17">Rhomboid-related protein 4</fullName>
        <ecNumber evidence="5">3.4.21.105</ecNumber>
    </recommendedName>
    <alternativeName>
        <fullName evidence="18">Rhomboid domain-containing protein 1</fullName>
    </alternativeName>
    <alternativeName>
        <fullName evidence="19">Rhomboid-like protein 4</fullName>
    </alternativeName>
</protein>
<keyword evidence="7 20" id="KW-0812">Transmembrane</keyword>
<evidence type="ECO:0000256" key="13">
    <source>
        <dbReference type="ARBA" id="ARBA00022871"/>
    </source>
</evidence>